<accession>A0A3B1E153</accession>
<sequence length="451" mass="51801">MVNDRNEFNVISNSEIEKILRITSAAKQAAMEEKPKSDATSLDETERSIISYCQRQVQLANDVVYNQFAVFKKLMTKATMAVSKIENLKFIHETFKDKYQYDIGKSVQEANIIKNELDLAKKDLYSFKQDNKIVRQEQSSTKPLLNWAIVFAIVFSESILNASFFAKGSELGLLGGIIQAFVIVMINVLVANLVVLIIRRRNIITISSIEKVGYTILSAILVGTLACFHFLVGHYRDALRIDFDNAYAFSVLNFTANPFVLIDFESYILVLMGFLFFIVLVIDLYKLKDPYPGYAEIQHKYDKIKTQYEDLNFMLLDEENEISTQINKKIDLMKEEVHAVYEEIQGLQIAKQQLENKYLEHIAYIKSLAISTVESYRSMNTDMRTTPKPKYFGTPIEFNYTAVEFIYMDDREKIVSLETAINHLPALELEAKRNIEKIKKDLKASSYGEIA</sequence>
<feature type="transmembrane region" description="Helical" evidence="1">
    <location>
        <begin position="144"/>
        <end position="165"/>
    </location>
</feature>
<dbReference type="EMBL" id="UOYO01000020">
    <property type="protein sequence ID" value="VAY87080.1"/>
    <property type="molecule type" value="Genomic_DNA"/>
</dbReference>
<name>A0A3B1E153_9ZZZZ</name>
<feature type="transmembrane region" description="Helical" evidence="1">
    <location>
        <begin position="211"/>
        <end position="232"/>
    </location>
</feature>
<feature type="transmembrane region" description="Helical" evidence="1">
    <location>
        <begin position="177"/>
        <end position="199"/>
    </location>
</feature>
<protein>
    <recommendedName>
        <fullName evidence="3">Transmembrane protein</fullName>
    </recommendedName>
</protein>
<organism evidence="2">
    <name type="scientific">hydrothermal vent metagenome</name>
    <dbReference type="NCBI Taxonomy" id="652676"/>
    <lineage>
        <taxon>unclassified sequences</taxon>
        <taxon>metagenomes</taxon>
        <taxon>ecological metagenomes</taxon>
    </lineage>
</organism>
<evidence type="ECO:0000313" key="2">
    <source>
        <dbReference type="EMBL" id="VAY87080.1"/>
    </source>
</evidence>
<keyword evidence="1" id="KW-0472">Membrane</keyword>
<dbReference type="AlphaFoldDB" id="A0A3B1E153"/>
<keyword evidence="1" id="KW-1133">Transmembrane helix</keyword>
<evidence type="ECO:0008006" key="3">
    <source>
        <dbReference type="Google" id="ProtNLM"/>
    </source>
</evidence>
<reference evidence="2" key="1">
    <citation type="submission" date="2018-10" db="EMBL/GenBank/DDBJ databases">
        <authorList>
            <person name="Aoki K."/>
        </authorList>
    </citation>
    <scope>NUCLEOTIDE SEQUENCE</scope>
</reference>
<proteinExistence type="predicted"/>
<feature type="transmembrane region" description="Helical" evidence="1">
    <location>
        <begin position="267"/>
        <end position="285"/>
    </location>
</feature>
<keyword evidence="1" id="KW-0812">Transmembrane</keyword>
<gene>
    <name evidence="2" type="ORF">MNB_ARC-1_659</name>
</gene>
<evidence type="ECO:0000256" key="1">
    <source>
        <dbReference type="SAM" id="Phobius"/>
    </source>
</evidence>